<organism evidence="1 2">
    <name type="scientific">Panagrolaimus sp. ES5</name>
    <dbReference type="NCBI Taxonomy" id="591445"/>
    <lineage>
        <taxon>Eukaryota</taxon>
        <taxon>Metazoa</taxon>
        <taxon>Ecdysozoa</taxon>
        <taxon>Nematoda</taxon>
        <taxon>Chromadorea</taxon>
        <taxon>Rhabditida</taxon>
        <taxon>Tylenchina</taxon>
        <taxon>Panagrolaimomorpha</taxon>
        <taxon>Panagrolaimoidea</taxon>
        <taxon>Panagrolaimidae</taxon>
        <taxon>Panagrolaimus</taxon>
    </lineage>
</organism>
<reference evidence="2" key="1">
    <citation type="submission" date="2022-11" db="UniProtKB">
        <authorList>
            <consortium name="WormBaseParasite"/>
        </authorList>
    </citation>
    <scope>IDENTIFICATION</scope>
</reference>
<proteinExistence type="predicted"/>
<dbReference type="WBParaSite" id="ES5_v2.g724.t1">
    <property type="protein sequence ID" value="ES5_v2.g724.t1"/>
    <property type="gene ID" value="ES5_v2.g724"/>
</dbReference>
<accession>A0AC34GRS5</accession>
<evidence type="ECO:0000313" key="1">
    <source>
        <dbReference type="Proteomes" id="UP000887579"/>
    </source>
</evidence>
<protein>
    <submittedName>
        <fullName evidence="2">Uncharacterized protein</fullName>
    </submittedName>
</protein>
<name>A0AC34GRS5_9BILA</name>
<evidence type="ECO:0000313" key="2">
    <source>
        <dbReference type="WBParaSite" id="ES5_v2.g724.t1"/>
    </source>
</evidence>
<dbReference type="Proteomes" id="UP000887579">
    <property type="component" value="Unplaced"/>
</dbReference>
<sequence>MNRNYYVRYLFLIFAFATSQLIVLFAYNFLQTSSSLELLFPAALNCPNIESAAIILNESIAKEGIALDAENEKSIVFDTFLNETTIDESIIFIDDLPEFKAYYELDYTKSHPFENECRFPVLIHNDKDVQKYVGHYREIDCSKSKQQPPLVHQYRNGEILIGKPHRSSVAEFECFYMEISGALAPHKVKVDIGKKKKVNFQILYGYTKIGDNSAINLLGVLAGLVYGKEDDRGFKDLVEADSFFDLKKYDKDFGQHPETIISRAKEAGCMTMWNDEIANSGYGLYHYYDFKGFHEPIADYYYRPFYEYQYQKLAANSACDHGENIIPKWIGLWEEFSTKYSNHCHFSFNFFTGLTHASSNNLELYDIPVSDALVRMESTGVMENTFFLIMGDHGQRISPIKKSHIGRIEERMSMMGIHVPQKFRQEFPEKFNNLVINKNRLTSNFDIHETMEDIFDITLDAKHEHRKKHGISLFEKIPKNRTCAEAIIPEHFCCCMEKVEDERIKEAEPFIEPKLKDYLYLIFTNSCISTYSYEINPSKTAYTISEAARFGIRYPKEWRDLTDVAKKKIQRDLFEIEFSVGLNVTSKTNPTSIIQGNLLVRMQYNANLKFLQLNASPMLNLSTCTNIFVIEEICGCFV</sequence>